<accession>A0A5J4SIY3</accession>
<dbReference type="EMBL" id="SNRY01000139">
    <property type="protein sequence ID" value="KAA6346193.1"/>
    <property type="molecule type" value="Genomic_DNA"/>
</dbReference>
<protein>
    <submittedName>
        <fullName evidence="2">Uncharacterized protein</fullName>
    </submittedName>
</protein>
<evidence type="ECO:0000313" key="2">
    <source>
        <dbReference type="EMBL" id="KAA6346204.1"/>
    </source>
</evidence>
<dbReference type="EMBL" id="SNRY01000139">
    <property type="protein sequence ID" value="KAA6346204.1"/>
    <property type="molecule type" value="Genomic_DNA"/>
</dbReference>
<reference evidence="2" key="1">
    <citation type="submission" date="2019-03" db="EMBL/GenBank/DDBJ databases">
        <title>Single cell metagenomics reveals metabolic interactions within the superorganism composed of flagellate Streblomastix strix and complex community of Bacteroidetes bacteria on its surface.</title>
        <authorList>
            <person name="Treitli S.C."/>
            <person name="Kolisko M."/>
            <person name="Husnik F."/>
            <person name="Keeling P."/>
            <person name="Hampl V."/>
        </authorList>
    </citation>
    <scope>NUCLEOTIDE SEQUENCE</scope>
    <source>
        <strain evidence="2">STM</strain>
    </source>
</reference>
<comment type="caution">
    <text evidence="2">The sequence shown here is derived from an EMBL/GenBank/DDBJ whole genome shotgun (WGS) entry which is preliminary data.</text>
</comment>
<name>A0A5J4SIY3_9ZZZZ</name>
<organism evidence="2">
    <name type="scientific">termite gut metagenome</name>
    <dbReference type="NCBI Taxonomy" id="433724"/>
    <lineage>
        <taxon>unclassified sequences</taxon>
        <taxon>metagenomes</taxon>
        <taxon>organismal metagenomes</taxon>
    </lineage>
</organism>
<evidence type="ECO:0000313" key="1">
    <source>
        <dbReference type="EMBL" id="KAA6346193.1"/>
    </source>
</evidence>
<sequence>MLLGVHFRTVKCMHIILNAKLGNDIFKDVFLIINAIQGCL</sequence>
<gene>
    <name evidence="1" type="ORF">EZS27_006271</name>
    <name evidence="2" type="ORF">EZS27_006282</name>
</gene>
<dbReference type="AlphaFoldDB" id="A0A5J4SIY3"/>
<proteinExistence type="predicted"/>